<dbReference type="InterPro" id="IPR001647">
    <property type="entry name" value="HTH_TetR"/>
</dbReference>
<accession>A0ABN2KG22</accession>
<dbReference type="PROSITE" id="PS50977">
    <property type="entry name" value="HTH_TETR_2"/>
    <property type="match status" value="1"/>
</dbReference>
<dbReference type="InterPro" id="IPR009057">
    <property type="entry name" value="Homeodomain-like_sf"/>
</dbReference>
<dbReference type="PANTHER" id="PTHR30055:SF160">
    <property type="entry name" value="TRANSCRIPTIONAL REGULATORY PROTEIN (PROBABLY ASNC-FAMILY)-RELATED"/>
    <property type="match status" value="1"/>
</dbReference>
<evidence type="ECO:0000256" key="1">
    <source>
        <dbReference type="ARBA" id="ARBA00023125"/>
    </source>
</evidence>
<evidence type="ECO:0000256" key="2">
    <source>
        <dbReference type="PROSITE-ProRule" id="PRU00335"/>
    </source>
</evidence>
<dbReference type="SUPFAM" id="SSF48498">
    <property type="entry name" value="Tetracyclin repressor-like, C-terminal domain"/>
    <property type="match status" value="1"/>
</dbReference>
<organism evidence="4 5">
    <name type="scientific">Nostocoides vanveenii</name>
    <dbReference type="NCBI Taxonomy" id="330835"/>
    <lineage>
        <taxon>Bacteria</taxon>
        <taxon>Bacillati</taxon>
        <taxon>Actinomycetota</taxon>
        <taxon>Actinomycetes</taxon>
        <taxon>Micrococcales</taxon>
        <taxon>Intrasporangiaceae</taxon>
        <taxon>Nostocoides</taxon>
    </lineage>
</organism>
<feature type="domain" description="HTH tetR-type" evidence="3">
    <location>
        <begin position="21"/>
        <end position="80"/>
    </location>
</feature>
<keyword evidence="5" id="KW-1185">Reference proteome</keyword>
<evidence type="ECO:0000313" key="4">
    <source>
        <dbReference type="EMBL" id="GAA1755091.1"/>
    </source>
</evidence>
<dbReference type="EMBL" id="BAAAPN010000034">
    <property type="protein sequence ID" value="GAA1755091.1"/>
    <property type="molecule type" value="Genomic_DNA"/>
</dbReference>
<feature type="DNA-binding region" description="H-T-H motif" evidence="2">
    <location>
        <begin position="43"/>
        <end position="62"/>
    </location>
</feature>
<dbReference type="InterPro" id="IPR050109">
    <property type="entry name" value="HTH-type_TetR-like_transc_reg"/>
</dbReference>
<evidence type="ECO:0000313" key="5">
    <source>
        <dbReference type="Proteomes" id="UP001501475"/>
    </source>
</evidence>
<dbReference type="RefSeq" id="WP_344063943.1">
    <property type="nucleotide sequence ID" value="NZ_BAAAPN010000034.1"/>
</dbReference>
<sequence>MSDPTPPRVDGRSRRWEAPRKARRAELIEMAIEAIRRHGTDLGMDAFAAEAGTSKTVLYRYFGDRAGLHEAIVDRIEELLIGEVGQTLATVDGDPHPREVIRAAVAAFVSFVERDANLYHFLTRAPSMPRAVLGPGRVSKSVAAQTRFLLERAKAVADMPAGTLDLWAAATVGLVRTGVLAWLHSEPKLPAEDVVDALTELAWHGTSTAFRRGRAQG</sequence>
<reference evidence="4 5" key="1">
    <citation type="journal article" date="2019" name="Int. J. Syst. Evol. Microbiol.">
        <title>The Global Catalogue of Microorganisms (GCM) 10K type strain sequencing project: providing services to taxonomists for standard genome sequencing and annotation.</title>
        <authorList>
            <consortium name="The Broad Institute Genomics Platform"/>
            <consortium name="The Broad Institute Genome Sequencing Center for Infectious Disease"/>
            <person name="Wu L."/>
            <person name="Ma J."/>
        </authorList>
    </citation>
    <scope>NUCLEOTIDE SEQUENCE [LARGE SCALE GENOMIC DNA]</scope>
    <source>
        <strain evidence="4 5">JCM 15591</strain>
    </source>
</reference>
<evidence type="ECO:0000259" key="3">
    <source>
        <dbReference type="PROSITE" id="PS50977"/>
    </source>
</evidence>
<dbReference type="SUPFAM" id="SSF46689">
    <property type="entry name" value="Homeodomain-like"/>
    <property type="match status" value="1"/>
</dbReference>
<proteinExistence type="predicted"/>
<dbReference type="InterPro" id="IPR036271">
    <property type="entry name" value="Tet_transcr_reg_TetR-rel_C_sf"/>
</dbReference>
<dbReference type="PANTHER" id="PTHR30055">
    <property type="entry name" value="HTH-TYPE TRANSCRIPTIONAL REGULATOR RUTR"/>
    <property type="match status" value="1"/>
</dbReference>
<keyword evidence="1 2" id="KW-0238">DNA-binding</keyword>
<dbReference type="Gene3D" id="1.10.357.10">
    <property type="entry name" value="Tetracycline Repressor, domain 2"/>
    <property type="match status" value="1"/>
</dbReference>
<name>A0ABN2KG22_9MICO</name>
<gene>
    <name evidence="4" type="ORF">GCM10009810_13600</name>
</gene>
<dbReference type="Proteomes" id="UP001501475">
    <property type="component" value="Unassembled WGS sequence"/>
</dbReference>
<comment type="caution">
    <text evidence="4">The sequence shown here is derived from an EMBL/GenBank/DDBJ whole genome shotgun (WGS) entry which is preliminary data.</text>
</comment>
<protein>
    <submittedName>
        <fullName evidence="4">TetR/AcrR family transcriptional regulator</fullName>
    </submittedName>
</protein>
<dbReference type="Pfam" id="PF00440">
    <property type="entry name" value="TetR_N"/>
    <property type="match status" value="1"/>
</dbReference>